<evidence type="ECO:0000256" key="2">
    <source>
        <dbReference type="ARBA" id="ARBA00023136"/>
    </source>
</evidence>
<sequence>MKNSLLLLLASAGLLATKAAAQAPATRPAGAPASGAPTGAPGGASPKAAILPAAPRGNGRISGTVLDAATKQPVEFATVALLPATGEQPLDGAVADDKGRFVLKGLAPGSYRLSVSFIGYGASVQPVTLAEGSMSADLGTIALQSQAKQLGEVQVTGERPVVESKPDRLVYNAAQDATNKGGTAADVLRKAPMVSVDPDGNLQLRGSGNVRVLINGKPSAVVAGDIAEALKQLPADQIKNVEVITSPSAKYDAEGSAGIINIVLKENNLQGVNGNVGLAAGTRNSNGNVALNARKGKFGLSSALNGWVFYSPGEQRVDRTDRNVLSADGLTTTGRLMQRNEGRTLGGGGNGRIGLEFEPSPLHTFSLSVNGNMFRNRNRADIYNTYTLDQGQVNTNNPLFGNYTRDFEQQFRTQSYDLTGTYTRNFGQNSRKEWTVLAQHNRNRNNREYEVDQFGLNDPGQQNVVFREFSPNLSRNLETTLQTDYVHPLSDKQTVEVGVKLIDRQVESEYSVQRDSTGRQGLRLIPQLTNNYDYTQRVLAGYGTYATSLGKKYNVRLGARVERTDLEGNFETQDQPFRLDFTNVLPNVALTRNLKQPGSSLRLSYSRRIQRPSIFYLNPYRNETDPRNISQGNPELDAEFTDNYELNWNTFVKTSVINVSLYSRQTNNAIERVYRTDEQGRVVSTFGNVARNQTYGLNLFGSVKPLPKWDVSGNLSVFYVDLYSKTLEQMGQKGRNSGVVYSANLNSGYKFDKGWSLQFFGMLNSPRIQLQGRNSPWQMYSLGLRKDLLKGKADLTLNADNPFSRNIRLYNDFDNGRSDSRNTTLVFNRGVRVAFNYRFGKLENKPRRPSRSIRNDDQKGGDGGGQGN</sequence>
<feature type="region of interest" description="Disordered" evidence="4">
    <location>
        <begin position="26"/>
        <end position="53"/>
    </location>
</feature>
<dbReference type="OrthoDB" id="905812at2"/>
<comment type="caution">
    <text evidence="7">The sequence shown here is derived from an EMBL/GenBank/DDBJ whole genome shotgun (WGS) entry which is preliminary data.</text>
</comment>
<evidence type="ECO:0000256" key="4">
    <source>
        <dbReference type="SAM" id="MobiDB-lite"/>
    </source>
</evidence>
<dbReference type="Pfam" id="PF14905">
    <property type="entry name" value="OMP_b-brl_3"/>
    <property type="match status" value="1"/>
</dbReference>
<keyword evidence="8" id="KW-1185">Reference proteome</keyword>
<gene>
    <name evidence="7" type="ORF">DLM85_10845</name>
</gene>
<dbReference type="Gene3D" id="2.40.170.20">
    <property type="entry name" value="TonB-dependent receptor, beta-barrel domain"/>
    <property type="match status" value="1"/>
</dbReference>
<proteinExistence type="predicted"/>
<reference evidence="8" key="1">
    <citation type="submission" date="2018-05" db="EMBL/GenBank/DDBJ databases">
        <authorList>
            <person name="Nie L."/>
        </authorList>
    </citation>
    <scope>NUCLEOTIDE SEQUENCE [LARGE SCALE GENOMIC DNA]</scope>
    <source>
        <strain evidence="8">NL</strain>
    </source>
</reference>
<evidence type="ECO:0000313" key="7">
    <source>
        <dbReference type="EMBL" id="RAK66709.1"/>
    </source>
</evidence>
<comment type="subcellular location">
    <subcellularLocation>
        <location evidence="1">Cell outer membrane</location>
    </subcellularLocation>
</comment>
<dbReference type="EMBL" id="QHKM01000003">
    <property type="protein sequence ID" value="RAK66709.1"/>
    <property type="molecule type" value="Genomic_DNA"/>
</dbReference>
<dbReference type="PANTHER" id="PTHR40980">
    <property type="entry name" value="PLUG DOMAIN-CONTAINING PROTEIN"/>
    <property type="match status" value="1"/>
</dbReference>
<evidence type="ECO:0000256" key="1">
    <source>
        <dbReference type="ARBA" id="ARBA00004442"/>
    </source>
</evidence>
<dbReference type="RefSeq" id="WP_111478143.1">
    <property type="nucleotide sequence ID" value="NZ_QHKM01000003.1"/>
</dbReference>
<dbReference type="Gene3D" id="2.170.130.10">
    <property type="entry name" value="TonB-dependent receptor, plug domain"/>
    <property type="match status" value="1"/>
</dbReference>
<organism evidence="7 8">
    <name type="scientific">Hymenobacter edaphi</name>
    <dbReference type="NCBI Taxonomy" id="2211146"/>
    <lineage>
        <taxon>Bacteria</taxon>
        <taxon>Pseudomonadati</taxon>
        <taxon>Bacteroidota</taxon>
        <taxon>Cytophagia</taxon>
        <taxon>Cytophagales</taxon>
        <taxon>Hymenobacteraceae</taxon>
        <taxon>Hymenobacter</taxon>
    </lineage>
</organism>
<dbReference type="GO" id="GO:0030246">
    <property type="term" value="F:carbohydrate binding"/>
    <property type="evidence" value="ECO:0007669"/>
    <property type="project" value="InterPro"/>
</dbReference>
<dbReference type="Proteomes" id="UP000248553">
    <property type="component" value="Unassembled WGS sequence"/>
</dbReference>
<evidence type="ECO:0000256" key="5">
    <source>
        <dbReference type="SAM" id="SignalP"/>
    </source>
</evidence>
<feature type="signal peptide" evidence="5">
    <location>
        <begin position="1"/>
        <end position="21"/>
    </location>
</feature>
<protein>
    <submittedName>
        <fullName evidence="7">TonB-dependent receptor</fullName>
    </submittedName>
</protein>
<dbReference type="Gene3D" id="2.60.40.1120">
    <property type="entry name" value="Carboxypeptidase-like, regulatory domain"/>
    <property type="match status" value="1"/>
</dbReference>
<keyword evidence="7" id="KW-0675">Receptor</keyword>
<evidence type="ECO:0000259" key="6">
    <source>
        <dbReference type="Pfam" id="PF14905"/>
    </source>
</evidence>
<dbReference type="InterPro" id="IPR037066">
    <property type="entry name" value="Plug_dom_sf"/>
</dbReference>
<dbReference type="Pfam" id="PF13620">
    <property type="entry name" value="CarboxypepD_reg"/>
    <property type="match status" value="1"/>
</dbReference>
<evidence type="ECO:0000313" key="8">
    <source>
        <dbReference type="Proteomes" id="UP000248553"/>
    </source>
</evidence>
<dbReference type="SUPFAM" id="SSF56935">
    <property type="entry name" value="Porins"/>
    <property type="match status" value="1"/>
</dbReference>
<keyword evidence="3" id="KW-0998">Cell outer membrane</keyword>
<feature type="region of interest" description="Disordered" evidence="4">
    <location>
        <begin position="843"/>
        <end position="868"/>
    </location>
</feature>
<accession>A0A328BJA4</accession>
<feature type="chain" id="PRO_5016440797" evidence="5">
    <location>
        <begin position="22"/>
        <end position="868"/>
    </location>
</feature>
<name>A0A328BJA4_9BACT</name>
<keyword evidence="2" id="KW-0472">Membrane</keyword>
<dbReference type="PANTHER" id="PTHR40980:SF4">
    <property type="entry name" value="TONB-DEPENDENT RECEPTOR-LIKE BETA-BARREL DOMAIN-CONTAINING PROTEIN"/>
    <property type="match status" value="1"/>
</dbReference>
<feature type="compositionally biased region" description="Low complexity" evidence="4">
    <location>
        <begin position="26"/>
        <end position="49"/>
    </location>
</feature>
<dbReference type="SUPFAM" id="SSF49452">
    <property type="entry name" value="Starch-binding domain-like"/>
    <property type="match status" value="1"/>
</dbReference>
<keyword evidence="5" id="KW-0732">Signal</keyword>
<dbReference type="InterPro" id="IPR036942">
    <property type="entry name" value="Beta-barrel_TonB_sf"/>
</dbReference>
<dbReference type="GO" id="GO:0009279">
    <property type="term" value="C:cell outer membrane"/>
    <property type="evidence" value="ECO:0007669"/>
    <property type="project" value="UniProtKB-SubCell"/>
</dbReference>
<dbReference type="AlphaFoldDB" id="A0A328BJA4"/>
<dbReference type="InterPro" id="IPR013784">
    <property type="entry name" value="Carb-bd-like_fold"/>
</dbReference>
<evidence type="ECO:0000256" key="3">
    <source>
        <dbReference type="ARBA" id="ARBA00023237"/>
    </source>
</evidence>
<feature type="domain" description="Outer membrane protein beta-barrel" evidence="6">
    <location>
        <begin position="429"/>
        <end position="837"/>
    </location>
</feature>
<dbReference type="InterPro" id="IPR041700">
    <property type="entry name" value="OMP_b-brl_3"/>
</dbReference>